<protein>
    <submittedName>
        <fullName evidence="1">Uncharacterized protein</fullName>
    </submittedName>
</protein>
<dbReference type="AlphaFoldDB" id="A0A382ZEN6"/>
<sequence length="67" mass="7405">MPYLIFIAARMLFRPNSLPAGRRSNLSEVKKQPRMVGRGLLCLELGAVGLLEFEGSVEQGSASFRHT</sequence>
<accession>A0A382ZEN6</accession>
<evidence type="ECO:0000313" key="1">
    <source>
        <dbReference type="EMBL" id="SVD93967.1"/>
    </source>
</evidence>
<dbReference type="EMBL" id="UINC01183282">
    <property type="protein sequence ID" value="SVD93967.1"/>
    <property type="molecule type" value="Genomic_DNA"/>
</dbReference>
<organism evidence="1">
    <name type="scientific">marine metagenome</name>
    <dbReference type="NCBI Taxonomy" id="408172"/>
    <lineage>
        <taxon>unclassified sequences</taxon>
        <taxon>metagenomes</taxon>
        <taxon>ecological metagenomes</taxon>
    </lineage>
</organism>
<proteinExistence type="predicted"/>
<name>A0A382ZEN6_9ZZZZ</name>
<feature type="non-terminal residue" evidence="1">
    <location>
        <position position="67"/>
    </location>
</feature>
<reference evidence="1" key="1">
    <citation type="submission" date="2018-05" db="EMBL/GenBank/DDBJ databases">
        <authorList>
            <person name="Lanie J.A."/>
            <person name="Ng W.-L."/>
            <person name="Kazmierczak K.M."/>
            <person name="Andrzejewski T.M."/>
            <person name="Davidsen T.M."/>
            <person name="Wayne K.J."/>
            <person name="Tettelin H."/>
            <person name="Glass J.I."/>
            <person name="Rusch D."/>
            <person name="Podicherti R."/>
            <person name="Tsui H.-C.T."/>
            <person name="Winkler M.E."/>
        </authorList>
    </citation>
    <scope>NUCLEOTIDE SEQUENCE</scope>
</reference>
<gene>
    <name evidence="1" type="ORF">METZ01_LOCUS446821</name>
</gene>